<proteinExistence type="predicted"/>
<dbReference type="AlphaFoldDB" id="A0A0H4VA91"/>
<name>A0A0H4VA91_9SPHN</name>
<accession>A0A0H4VA91</accession>
<reference evidence="8" key="2">
    <citation type="submission" date="2015-04" db="EMBL/GenBank/DDBJ databases">
        <title>The complete genome sequence of Erythrobacter sp. s21-N3.</title>
        <authorList>
            <person name="Zhuang L."/>
            <person name="Liu Y."/>
            <person name="Shao Z."/>
        </authorList>
    </citation>
    <scope>NUCLEOTIDE SEQUENCE [LARGE SCALE GENOMIC DNA]</scope>
    <source>
        <strain evidence="8">s21-N3</strain>
    </source>
</reference>
<evidence type="ECO:0000256" key="2">
    <source>
        <dbReference type="ARBA" id="ARBA00022801"/>
    </source>
</evidence>
<dbReference type="PATRIC" id="fig|1648404.4.peg.1093"/>
<dbReference type="GO" id="GO:0003677">
    <property type="term" value="F:DNA binding"/>
    <property type="evidence" value="ECO:0007669"/>
    <property type="project" value="UniProtKB-KW"/>
</dbReference>
<evidence type="ECO:0000313" key="8">
    <source>
        <dbReference type="Proteomes" id="UP000059113"/>
    </source>
</evidence>
<dbReference type="Gene3D" id="2.10.109.10">
    <property type="entry name" value="Umud Fragment, subunit A"/>
    <property type="match status" value="1"/>
</dbReference>
<dbReference type="GO" id="GO:0004252">
    <property type="term" value="F:serine-type endopeptidase activity"/>
    <property type="evidence" value="ECO:0007669"/>
    <property type="project" value="InterPro"/>
</dbReference>
<feature type="domain" description="Peptidase S24/S26A/S26B/S26C" evidence="6">
    <location>
        <begin position="79"/>
        <end position="205"/>
    </location>
</feature>
<dbReference type="Pfam" id="PF00717">
    <property type="entry name" value="Peptidase_S24"/>
    <property type="match status" value="1"/>
</dbReference>
<dbReference type="InterPro" id="IPR039418">
    <property type="entry name" value="LexA-like"/>
</dbReference>
<keyword evidence="5" id="KW-0804">Transcription</keyword>
<dbReference type="EMBL" id="CP011310">
    <property type="protein sequence ID" value="AKQ41557.1"/>
    <property type="molecule type" value="Genomic_DNA"/>
</dbReference>
<gene>
    <name evidence="7" type="ORF">CP97_05250</name>
</gene>
<protein>
    <submittedName>
        <fullName evidence="7">Prophage MuMc02-like, peptidase, family S24</fullName>
    </submittedName>
</protein>
<dbReference type="PANTHER" id="PTHR40661:SF3">
    <property type="entry name" value="FELS-1 PROPHAGE TRANSCRIPTIONAL REGULATOR"/>
    <property type="match status" value="1"/>
</dbReference>
<evidence type="ECO:0000259" key="6">
    <source>
        <dbReference type="Pfam" id="PF00717"/>
    </source>
</evidence>
<evidence type="ECO:0000313" key="7">
    <source>
        <dbReference type="EMBL" id="AKQ41557.1"/>
    </source>
</evidence>
<dbReference type="KEGG" id="ery:CP97_05250"/>
<keyword evidence="1" id="KW-0645">Protease</keyword>
<dbReference type="Proteomes" id="UP000059113">
    <property type="component" value="Chromosome"/>
</dbReference>
<evidence type="ECO:0000256" key="5">
    <source>
        <dbReference type="ARBA" id="ARBA00023163"/>
    </source>
</evidence>
<dbReference type="RefSeq" id="WP_048885074.1">
    <property type="nucleotide sequence ID" value="NZ_CP011310.1"/>
</dbReference>
<dbReference type="PANTHER" id="PTHR40661">
    <property type="match status" value="1"/>
</dbReference>
<dbReference type="InterPro" id="IPR036286">
    <property type="entry name" value="LexA/Signal_pep-like_sf"/>
</dbReference>
<keyword evidence="3" id="KW-0805">Transcription regulation</keyword>
<dbReference type="STRING" id="1648404.CP97_05250"/>
<dbReference type="PROSITE" id="PS00501">
    <property type="entry name" value="SPASE_I_1"/>
    <property type="match status" value="1"/>
</dbReference>
<dbReference type="InterPro" id="IPR015927">
    <property type="entry name" value="Peptidase_S24_S26A/B/C"/>
</dbReference>
<evidence type="ECO:0000256" key="1">
    <source>
        <dbReference type="ARBA" id="ARBA00022670"/>
    </source>
</evidence>
<keyword evidence="8" id="KW-1185">Reference proteome</keyword>
<organism evidence="7 8">
    <name type="scientific">Aurantiacibacter atlanticus</name>
    <dbReference type="NCBI Taxonomy" id="1648404"/>
    <lineage>
        <taxon>Bacteria</taxon>
        <taxon>Pseudomonadati</taxon>
        <taxon>Pseudomonadota</taxon>
        <taxon>Alphaproteobacteria</taxon>
        <taxon>Sphingomonadales</taxon>
        <taxon>Erythrobacteraceae</taxon>
        <taxon>Aurantiacibacter</taxon>
    </lineage>
</organism>
<dbReference type="GO" id="GO:0006508">
    <property type="term" value="P:proteolysis"/>
    <property type="evidence" value="ECO:0007669"/>
    <property type="project" value="UniProtKB-KW"/>
</dbReference>
<evidence type="ECO:0000256" key="3">
    <source>
        <dbReference type="ARBA" id="ARBA00023015"/>
    </source>
</evidence>
<dbReference type="InterPro" id="IPR019756">
    <property type="entry name" value="Pept_S26A_signal_pept_1_Ser-AS"/>
</dbReference>
<dbReference type="GO" id="GO:0016020">
    <property type="term" value="C:membrane"/>
    <property type="evidence" value="ECO:0007669"/>
    <property type="project" value="InterPro"/>
</dbReference>
<dbReference type="CDD" id="cd06529">
    <property type="entry name" value="S24_LexA-like"/>
    <property type="match status" value="1"/>
</dbReference>
<reference evidence="7 8" key="1">
    <citation type="journal article" date="2015" name="Int. J. Syst. Evol. Microbiol.">
        <title>Erythrobacter atlanticus sp. nov., a bacterium from ocean sediment able to degrade polycyclic aromatic hydrocarbons.</title>
        <authorList>
            <person name="Zhuang L."/>
            <person name="Liu Y."/>
            <person name="Wang L."/>
            <person name="Wang W."/>
            <person name="Shao Z."/>
        </authorList>
    </citation>
    <scope>NUCLEOTIDE SEQUENCE [LARGE SCALE GENOMIC DNA]</scope>
    <source>
        <strain evidence="8">s21-N3</strain>
    </source>
</reference>
<sequence length="211" mass="23342">MEQVRQELDRLLRERGSGYAAISRMLGRNPSYIQQFIKRGSPKTLEPEDRRMLASFLGVDEHVLGGPEKSDNDGMVEIPILDVQASAGFGAIAASENAYTRFGFDERWLRALTPAKSASLSIVRVLGDSMEPTLSDGDEVLVDASDHGSRLRDGIYVLRTDDVLAVKRIAIKPGARQITVASDNPAYPTWNDMDRSEVHVVGRVIWFGRAL</sequence>
<evidence type="ECO:0000256" key="4">
    <source>
        <dbReference type="ARBA" id="ARBA00023125"/>
    </source>
</evidence>
<keyword evidence="4" id="KW-0238">DNA-binding</keyword>
<dbReference type="SUPFAM" id="SSF51306">
    <property type="entry name" value="LexA/Signal peptidase"/>
    <property type="match status" value="1"/>
</dbReference>
<dbReference type="OrthoDB" id="528805at2"/>
<keyword evidence="2" id="KW-0378">Hydrolase</keyword>